<dbReference type="Pfam" id="PF00135">
    <property type="entry name" value="COesterase"/>
    <property type="match status" value="1"/>
</dbReference>
<dbReference type="InterPro" id="IPR002018">
    <property type="entry name" value="CarbesteraseB"/>
</dbReference>
<evidence type="ECO:0000313" key="4">
    <source>
        <dbReference type="Proteomes" id="UP000887540"/>
    </source>
</evidence>
<keyword evidence="2" id="KW-0812">Transmembrane</keyword>
<evidence type="ECO:0000259" key="3">
    <source>
        <dbReference type="PROSITE" id="PS50026"/>
    </source>
</evidence>
<dbReference type="WBParaSite" id="ACRNAN_Path_877.g3371.t1">
    <property type="protein sequence ID" value="ACRNAN_Path_877.g3371.t1"/>
    <property type="gene ID" value="ACRNAN_Path_877.g3371"/>
</dbReference>
<keyword evidence="2" id="KW-0472">Membrane</keyword>
<dbReference type="SUPFAM" id="SSF53474">
    <property type="entry name" value="alpha/beta-Hydrolases"/>
    <property type="match status" value="1"/>
</dbReference>
<evidence type="ECO:0000313" key="5">
    <source>
        <dbReference type="WBParaSite" id="ACRNAN_Path_877.g3371.t1"/>
    </source>
</evidence>
<evidence type="ECO:0000256" key="1">
    <source>
        <dbReference type="PROSITE-ProRule" id="PRU00076"/>
    </source>
</evidence>
<keyword evidence="2" id="KW-1133">Transmembrane helix</keyword>
<dbReference type="InterPro" id="IPR029058">
    <property type="entry name" value="AB_hydrolase_fold"/>
</dbReference>
<reference evidence="5" key="1">
    <citation type="submission" date="2022-11" db="UniProtKB">
        <authorList>
            <consortium name="WormBaseParasite"/>
        </authorList>
    </citation>
    <scope>IDENTIFICATION</scope>
</reference>
<evidence type="ECO:0000256" key="2">
    <source>
        <dbReference type="SAM" id="Phobius"/>
    </source>
</evidence>
<feature type="transmembrane region" description="Helical" evidence="2">
    <location>
        <begin position="207"/>
        <end position="228"/>
    </location>
</feature>
<sequence length="389" mass="45244">MDCCCGWQGEHMQKGDVVVESHRRWPIWMHRPTANKLFPIKTSFSPQKNVFMPVFLDYLLLFTTKPFVNLLKLFCTTILLCYQGYTNKIVEKSMYFLPTAARHRRELRHKLLCLNGTEVNGKCICYTGYLGTHCERKMYCETFEITANGSCVNCQEGYTGDHCESLICEHGEEHESEQRCVCENPYSGRFCEELTTDDVYLHYNSKMYMIGPLGVLLVIPMILFYYLCERKAHMRQVKRIEKSWSEQTQMCNVLMNLCIVALFSILLLTTEAAKWDRNRDRGNEVKDKAPVYVQTPRGRIRGYVSQLPNLNPVNVFEGVPFAEPPLGKLRFKQLESKRPWRQTWNATFYRPACMSNTSHTRSPQKNIAEDCLYVNIFADRRCNVSLGMS</sequence>
<feature type="transmembrane region" description="Helical" evidence="2">
    <location>
        <begin position="249"/>
        <end position="269"/>
    </location>
</feature>
<dbReference type="Gene3D" id="3.40.50.1820">
    <property type="entry name" value="alpha/beta hydrolase"/>
    <property type="match status" value="1"/>
</dbReference>
<keyword evidence="4" id="KW-1185">Reference proteome</keyword>
<dbReference type="Gene3D" id="2.10.25.10">
    <property type="entry name" value="Laminin"/>
    <property type="match status" value="1"/>
</dbReference>
<organism evidence="4 5">
    <name type="scientific">Acrobeloides nanus</name>
    <dbReference type="NCBI Taxonomy" id="290746"/>
    <lineage>
        <taxon>Eukaryota</taxon>
        <taxon>Metazoa</taxon>
        <taxon>Ecdysozoa</taxon>
        <taxon>Nematoda</taxon>
        <taxon>Chromadorea</taxon>
        <taxon>Rhabditida</taxon>
        <taxon>Tylenchina</taxon>
        <taxon>Cephalobomorpha</taxon>
        <taxon>Cephaloboidea</taxon>
        <taxon>Cephalobidae</taxon>
        <taxon>Acrobeloides</taxon>
    </lineage>
</organism>
<dbReference type="PANTHER" id="PTHR45580:SF6">
    <property type="entry name" value="CARBOXYLESTERASE TYPE B DOMAIN-CONTAINING PROTEIN"/>
    <property type="match status" value="1"/>
</dbReference>
<feature type="domain" description="EGF-like" evidence="3">
    <location>
        <begin position="159"/>
        <end position="192"/>
    </location>
</feature>
<feature type="disulfide bond" evidence="1">
    <location>
        <begin position="182"/>
        <end position="191"/>
    </location>
</feature>
<dbReference type="InterPro" id="IPR000742">
    <property type="entry name" value="EGF"/>
</dbReference>
<comment type="caution">
    <text evidence="1">Lacks conserved residue(s) required for the propagation of feature annotation.</text>
</comment>
<dbReference type="PANTHER" id="PTHR45580">
    <property type="entry name" value="PROTEIN CBG05369"/>
    <property type="match status" value="1"/>
</dbReference>
<accession>A0A914CD78</accession>
<dbReference type="PROSITE" id="PS01186">
    <property type="entry name" value="EGF_2"/>
    <property type="match status" value="2"/>
</dbReference>
<proteinExistence type="predicted"/>
<dbReference type="PROSITE" id="PS00022">
    <property type="entry name" value="EGF_1"/>
    <property type="match status" value="1"/>
</dbReference>
<protein>
    <submittedName>
        <fullName evidence="5">EGF-like domain-containing protein</fullName>
    </submittedName>
</protein>
<dbReference type="AlphaFoldDB" id="A0A914CD78"/>
<name>A0A914CD78_9BILA</name>
<dbReference type="PROSITE" id="PS50026">
    <property type="entry name" value="EGF_3"/>
    <property type="match status" value="1"/>
</dbReference>
<keyword evidence="1" id="KW-1015">Disulfide bond</keyword>
<keyword evidence="1" id="KW-0245">EGF-like domain</keyword>
<dbReference type="Proteomes" id="UP000887540">
    <property type="component" value="Unplaced"/>
</dbReference>